<keyword evidence="3" id="KW-1185">Reference proteome</keyword>
<evidence type="ECO:0000313" key="2">
    <source>
        <dbReference type="EMBL" id="MEN7549474.1"/>
    </source>
</evidence>
<sequence length="151" mass="17309">MKTYILLACTLFAGLFMACNKEEVEPYDHPFFHIHMENQDTVMVRANRKDQVDYSIYLSAKRQFEPITVKYSVIAKGLEEGVHYQLLNTSDELLFSPGVFEMPVGIQWMEGPLDPAQENSLIIKIDNNSKNYTLGLPGPDQLQQQLVIIRN</sequence>
<dbReference type="AlphaFoldDB" id="A0AAW9S920"/>
<dbReference type="Proteomes" id="UP001403385">
    <property type="component" value="Unassembled WGS sequence"/>
</dbReference>
<gene>
    <name evidence="2" type="ORF">AAG747_16240</name>
</gene>
<evidence type="ECO:0000313" key="3">
    <source>
        <dbReference type="Proteomes" id="UP001403385"/>
    </source>
</evidence>
<dbReference type="RefSeq" id="WP_346822253.1">
    <property type="nucleotide sequence ID" value="NZ_JBDKWZ010000009.1"/>
</dbReference>
<evidence type="ECO:0008006" key="4">
    <source>
        <dbReference type="Google" id="ProtNLM"/>
    </source>
</evidence>
<keyword evidence="1" id="KW-0732">Signal</keyword>
<accession>A0AAW9S920</accession>
<feature type="chain" id="PRO_5043723790" description="DUF4843 domain-containing protein" evidence="1">
    <location>
        <begin position="19"/>
        <end position="151"/>
    </location>
</feature>
<comment type="caution">
    <text evidence="2">The sequence shown here is derived from an EMBL/GenBank/DDBJ whole genome shotgun (WGS) entry which is preliminary data.</text>
</comment>
<dbReference type="EMBL" id="JBDKWZ010000009">
    <property type="protein sequence ID" value="MEN7549474.1"/>
    <property type="molecule type" value="Genomic_DNA"/>
</dbReference>
<organism evidence="2 3">
    <name type="scientific">Rapidithrix thailandica</name>
    <dbReference type="NCBI Taxonomy" id="413964"/>
    <lineage>
        <taxon>Bacteria</taxon>
        <taxon>Pseudomonadati</taxon>
        <taxon>Bacteroidota</taxon>
        <taxon>Cytophagia</taxon>
        <taxon>Cytophagales</taxon>
        <taxon>Flammeovirgaceae</taxon>
        <taxon>Rapidithrix</taxon>
    </lineage>
</organism>
<proteinExistence type="predicted"/>
<feature type="signal peptide" evidence="1">
    <location>
        <begin position="1"/>
        <end position="18"/>
    </location>
</feature>
<protein>
    <recommendedName>
        <fullName evidence="4">DUF4843 domain-containing protein</fullName>
    </recommendedName>
</protein>
<name>A0AAW9S920_9BACT</name>
<reference evidence="2 3" key="1">
    <citation type="submission" date="2024-04" db="EMBL/GenBank/DDBJ databases">
        <title>Novel genus in family Flammeovirgaceae.</title>
        <authorList>
            <person name="Nguyen T.H."/>
            <person name="Vuong T.Q."/>
            <person name="Le H."/>
            <person name="Kim S.-G."/>
        </authorList>
    </citation>
    <scope>NUCLEOTIDE SEQUENCE [LARGE SCALE GENOMIC DNA]</scope>
    <source>
        <strain evidence="2 3">JCM 23209</strain>
    </source>
</reference>
<dbReference type="PROSITE" id="PS51257">
    <property type="entry name" value="PROKAR_LIPOPROTEIN"/>
    <property type="match status" value="1"/>
</dbReference>
<evidence type="ECO:0000256" key="1">
    <source>
        <dbReference type="SAM" id="SignalP"/>
    </source>
</evidence>